<sequence length="143" mass="15111">RNAPEALYSPVKHQLSHGSLPKYPVCSDATKNIYALIDSIITPVIRRPYGAECTEVVNSSTPANKAPTLHCTQHNSLPTRVFLRLIPGAQAAAVIAGSTSDLQSIGLKASGRNLGASGQRALTPRDNSGLPTITPLTILLSYP</sequence>
<reference evidence="2" key="1">
    <citation type="submission" date="2024-06" db="EMBL/GenBank/DDBJ databases">
        <authorList>
            <person name="Liu X."/>
            <person name="Lenzi L."/>
            <person name="Haldenby T S."/>
            <person name="Uol C."/>
        </authorList>
    </citation>
    <scope>NUCLEOTIDE SEQUENCE</scope>
</reference>
<dbReference type="Proteomes" id="UP001497525">
    <property type="component" value="Unassembled WGS sequence"/>
</dbReference>
<evidence type="ECO:0000313" key="1">
    <source>
        <dbReference type="EMBL" id="CAL5130201.1"/>
    </source>
</evidence>
<proteinExistence type="predicted"/>
<comment type="caution">
    <text evidence="2">The sequence shown here is derived from an EMBL/GenBank/DDBJ whole genome shotgun (WGS) entry which is preliminary data.</text>
</comment>
<organism evidence="2 3">
    <name type="scientific">Calicophoron daubneyi</name>
    <name type="common">Rumen fluke</name>
    <name type="synonym">Paramphistomum daubneyi</name>
    <dbReference type="NCBI Taxonomy" id="300641"/>
    <lineage>
        <taxon>Eukaryota</taxon>
        <taxon>Metazoa</taxon>
        <taxon>Spiralia</taxon>
        <taxon>Lophotrochozoa</taxon>
        <taxon>Platyhelminthes</taxon>
        <taxon>Trematoda</taxon>
        <taxon>Digenea</taxon>
        <taxon>Plagiorchiida</taxon>
        <taxon>Pronocephalata</taxon>
        <taxon>Paramphistomoidea</taxon>
        <taxon>Paramphistomidae</taxon>
        <taxon>Calicophoron</taxon>
    </lineage>
</organism>
<name>A0AAV2T5K5_CALDB</name>
<accession>A0AAV2T5K5</accession>
<dbReference type="EMBL" id="CAXLJL010000095">
    <property type="protein sequence ID" value="CAL5131492.1"/>
    <property type="molecule type" value="Genomic_DNA"/>
</dbReference>
<protein>
    <submittedName>
        <fullName evidence="2">Uncharacterized protein</fullName>
    </submittedName>
</protein>
<dbReference type="AlphaFoldDB" id="A0AAV2T5K5"/>
<gene>
    <name evidence="1" type="ORF">CDAUBV1_LOCUS1633</name>
    <name evidence="2" type="ORF">CDAUBV1_LOCUS3913</name>
</gene>
<dbReference type="EMBL" id="CAXLJL010000057">
    <property type="protein sequence ID" value="CAL5130201.1"/>
    <property type="molecule type" value="Genomic_DNA"/>
</dbReference>
<evidence type="ECO:0000313" key="3">
    <source>
        <dbReference type="Proteomes" id="UP001497525"/>
    </source>
</evidence>
<evidence type="ECO:0000313" key="2">
    <source>
        <dbReference type="EMBL" id="CAL5131492.1"/>
    </source>
</evidence>
<feature type="non-terminal residue" evidence="2">
    <location>
        <position position="1"/>
    </location>
</feature>